<dbReference type="InterPro" id="IPR010359">
    <property type="entry name" value="IrrE_HExxH"/>
</dbReference>
<dbReference type="InterPro" id="IPR001387">
    <property type="entry name" value="Cro/C1-type_HTH"/>
</dbReference>
<dbReference type="InterPro" id="IPR052345">
    <property type="entry name" value="Rad_response_metalloprotease"/>
</dbReference>
<organism evidence="3 4">
    <name type="scientific">Rhizobium leguminosarum bv. trifolii</name>
    <dbReference type="NCBI Taxonomy" id="386"/>
    <lineage>
        <taxon>Bacteria</taxon>
        <taxon>Pseudomonadati</taxon>
        <taxon>Pseudomonadota</taxon>
        <taxon>Alphaproteobacteria</taxon>
        <taxon>Hyphomicrobiales</taxon>
        <taxon>Rhizobiaceae</taxon>
        <taxon>Rhizobium/Agrobacterium group</taxon>
        <taxon>Rhizobium</taxon>
    </lineage>
</organism>
<dbReference type="Proteomes" id="UP000256748">
    <property type="component" value="Unassembled WGS sequence"/>
</dbReference>
<accession>A0A3E1BRC2</accession>
<dbReference type="EMBL" id="NAOO01000010">
    <property type="protein sequence ID" value="RFB96145.1"/>
    <property type="molecule type" value="Genomic_DNA"/>
</dbReference>
<feature type="domain" description="HTH cro/C1-type" evidence="2">
    <location>
        <begin position="18"/>
        <end position="72"/>
    </location>
</feature>
<dbReference type="GO" id="GO:0003677">
    <property type="term" value="F:DNA binding"/>
    <property type="evidence" value="ECO:0007669"/>
    <property type="project" value="UniProtKB-KW"/>
</dbReference>
<dbReference type="CDD" id="cd00093">
    <property type="entry name" value="HTH_XRE"/>
    <property type="match status" value="1"/>
</dbReference>
<evidence type="ECO:0000259" key="2">
    <source>
        <dbReference type="PROSITE" id="PS50943"/>
    </source>
</evidence>
<keyword evidence="3" id="KW-0238">DNA-binding</keyword>
<gene>
    <name evidence="3" type="ORF">B5K10_09540</name>
</gene>
<proteinExistence type="inferred from homology"/>
<evidence type="ECO:0000313" key="4">
    <source>
        <dbReference type="Proteomes" id="UP000256748"/>
    </source>
</evidence>
<reference evidence="3 4" key="1">
    <citation type="submission" date="2017-03" db="EMBL/GenBank/DDBJ databases">
        <title>Genome analysis of Rhizobial strains effectives or ineffectives for nitrogen fixation isolated from bean seeds.</title>
        <authorList>
            <person name="Peralta H."/>
            <person name="Aguilar-Vera A."/>
            <person name="Mora Y."/>
            <person name="Vargas-Lagunas C."/>
            <person name="Girard L."/>
            <person name="Mora J."/>
        </authorList>
    </citation>
    <scope>NUCLEOTIDE SEQUENCE [LARGE SCALE GENOMIC DNA]</scope>
    <source>
        <strain evidence="3 4">CCGM5</strain>
    </source>
</reference>
<dbReference type="PROSITE" id="PS50943">
    <property type="entry name" value="HTH_CROC1"/>
    <property type="match status" value="1"/>
</dbReference>
<dbReference type="SUPFAM" id="SSF47413">
    <property type="entry name" value="lambda repressor-like DNA-binding domains"/>
    <property type="match status" value="1"/>
</dbReference>
<dbReference type="PANTHER" id="PTHR43236:SF1">
    <property type="entry name" value="BLL7220 PROTEIN"/>
    <property type="match status" value="1"/>
</dbReference>
<sequence>MMDEANATDWFSKPGDSIRAVMQRRLMTADQVATKLEGGLRTLRSLLDGSKVIDTDVARSLAEALGASPSFWLKRQENFERAVERAVAAISRDEIDEFIQNVPAPGLKPPRGRMTDERRYEEVGKRLVYFSVPNAKSWHQHYGRLVGRTDFRSTSAFATKEEAVLLWLRRGELEADLVKTLEWNAGNLEDRVETIKQLSRLKLPEQFIPKLRTLLAEAGVALAVVKAPAGCRASGATRLVSPDKAMILMSFRHRSDDHFWFTLLHEIGHLVLHHAQTFVDTDEEGPSDMREDEANTYARKCIIPDERLDEFESLKADRDQVVRFSVKSKIASGLTVGQMQKRDMIGKEKLNFLKRTWTWEQIDPVEV</sequence>
<dbReference type="Pfam" id="PF06114">
    <property type="entry name" value="Peptidase_M78"/>
    <property type="match status" value="1"/>
</dbReference>
<comment type="similarity">
    <text evidence="1">Belongs to the short-chain fatty acyl-CoA assimilation regulator (ScfR) family.</text>
</comment>
<dbReference type="AlphaFoldDB" id="A0A3E1BRC2"/>
<dbReference type="Gene3D" id="1.10.260.40">
    <property type="entry name" value="lambda repressor-like DNA-binding domains"/>
    <property type="match status" value="1"/>
</dbReference>
<evidence type="ECO:0000313" key="3">
    <source>
        <dbReference type="EMBL" id="RFB96145.1"/>
    </source>
</evidence>
<comment type="caution">
    <text evidence="3">The sequence shown here is derived from an EMBL/GenBank/DDBJ whole genome shotgun (WGS) entry which is preliminary data.</text>
</comment>
<evidence type="ECO:0000256" key="1">
    <source>
        <dbReference type="ARBA" id="ARBA00007227"/>
    </source>
</evidence>
<protein>
    <submittedName>
        <fullName evidence="3">DNA-binding protein</fullName>
    </submittedName>
</protein>
<dbReference type="Gene3D" id="1.10.10.2910">
    <property type="match status" value="1"/>
</dbReference>
<dbReference type="InterPro" id="IPR010982">
    <property type="entry name" value="Lambda_DNA-bd_dom_sf"/>
</dbReference>
<dbReference type="PANTHER" id="PTHR43236">
    <property type="entry name" value="ANTITOXIN HIGA1"/>
    <property type="match status" value="1"/>
</dbReference>
<name>A0A3E1BRC2_RHILT</name>